<comment type="caution">
    <text evidence="3">The sequence shown here is derived from an EMBL/GenBank/DDBJ whole genome shotgun (WGS) entry which is preliminary data.</text>
</comment>
<dbReference type="AlphaFoldDB" id="A0A9D7SF90"/>
<evidence type="ECO:0000313" key="4">
    <source>
        <dbReference type="Proteomes" id="UP000886657"/>
    </source>
</evidence>
<proteinExistence type="inferred from homology"/>
<dbReference type="EMBL" id="JADKIO010000002">
    <property type="protein sequence ID" value="MBK9794921.1"/>
    <property type="molecule type" value="Genomic_DNA"/>
</dbReference>
<gene>
    <name evidence="3" type="ORF">IPP58_00200</name>
</gene>
<evidence type="ECO:0000256" key="2">
    <source>
        <dbReference type="ARBA" id="ARBA00022649"/>
    </source>
</evidence>
<protein>
    <submittedName>
        <fullName evidence="3">Type II toxin-antitoxin system RelE/ParE family toxin</fullName>
    </submittedName>
</protein>
<dbReference type="InterPro" id="IPR007712">
    <property type="entry name" value="RelE/ParE_toxin"/>
</dbReference>
<comment type="similarity">
    <text evidence="1">Belongs to the RelE toxin family.</text>
</comment>
<dbReference type="Gene3D" id="3.30.2310.20">
    <property type="entry name" value="RelE-like"/>
    <property type="match status" value="1"/>
</dbReference>
<name>A0A9D7SF90_9BACT</name>
<keyword evidence="2" id="KW-1277">Toxin-antitoxin system</keyword>
<dbReference type="InterPro" id="IPR051803">
    <property type="entry name" value="TA_system_RelE-like_toxin"/>
</dbReference>
<evidence type="ECO:0000313" key="3">
    <source>
        <dbReference type="EMBL" id="MBK9794921.1"/>
    </source>
</evidence>
<reference evidence="3" key="1">
    <citation type="submission" date="2020-10" db="EMBL/GenBank/DDBJ databases">
        <title>Connecting structure to function with the recovery of over 1000 high-quality activated sludge metagenome-assembled genomes encoding full-length rRNA genes using long-read sequencing.</title>
        <authorList>
            <person name="Singleton C.M."/>
            <person name="Petriglieri F."/>
            <person name="Kristensen J.M."/>
            <person name="Kirkegaard R.H."/>
            <person name="Michaelsen T.Y."/>
            <person name="Andersen M.H."/>
            <person name="Karst S.M."/>
            <person name="Dueholm M.S."/>
            <person name="Nielsen P.H."/>
            <person name="Albertsen M."/>
        </authorList>
    </citation>
    <scope>NUCLEOTIDE SEQUENCE</scope>
    <source>
        <strain evidence="3">Skiv_18-Q3-R9-52_MAXAC.067</strain>
    </source>
</reference>
<dbReference type="InterPro" id="IPR035093">
    <property type="entry name" value="RelE/ParE_toxin_dom_sf"/>
</dbReference>
<evidence type="ECO:0000256" key="1">
    <source>
        <dbReference type="ARBA" id="ARBA00006226"/>
    </source>
</evidence>
<dbReference type="Pfam" id="PF05016">
    <property type="entry name" value="ParE_toxin"/>
    <property type="match status" value="1"/>
</dbReference>
<organism evidence="3 4">
    <name type="scientific">Candidatus Geothrix skivensis</name>
    <dbReference type="NCBI Taxonomy" id="2954439"/>
    <lineage>
        <taxon>Bacteria</taxon>
        <taxon>Pseudomonadati</taxon>
        <taxon>Acidobacteriota</taxon>
        <taxon>Holophagae</taxon>
        <taxon>Holophagales</taxon>
        <taxon>Holophagaceae</taxon>
        <taxon>Geothrix</taxon>
    </lineage>
</organism>
<dbReference type="Proteomes" id="UP000886657">
    <property type="component" value="Unassembled WGS sequence"/>
</dbReference>
<sequence length="102" mass="11745">MGLTIRWTEPAEEQFAERLDYIGGFNPAAARALRRKVDRSLRCLADFPDMGRWVSEFGPGFYREILVKPLRLLYENHGDALVVTYVHRQEEAIGPDSFDDQS</sequence>
<accession>A0A9D7SF90</accession>
<dbReference type="PANTHER" id="PTHR33755">
    <property type="entry name" value="TOXIN PARE1-RELATED"/>
    <property type="match status" value="1"/>
</dbReference>